<evidence type="ECO:0000256" key="4">
    <source>
        <dbReference type="SAM" id="MobiDB-lite"/>
    </source>
</evidence>
<dbReference type="Proteomes" id="UP000095023">
    <property type="component" value="Unassembled WGS sequence"/>
</dbReference>
<dbReference type="SUPFAM" id="SSF52047">
    <property type="entry name" value="RNI-like"/>
    <property type="match status" value="1"/>
</dbReference>
<dbReference type="GO" id="GO:0031267">
    <property type="term" value="F:small GTPase binding"/>
    <property type="evidence" value="ECO:0007669"/>
    <property type="project" value="EnsemblFungi"/>
</dbReference>
<dbReference type="GO" id="GO:0000054">
    <property type="term" value="P:ribosomal subunit export from nucleus"/>
    <property type="evidence" value="ECO:0007669"/>
    <property type="project" value="EnsemblFungi"/>
</dbReference>
<dbReference type="Gene3D" id="3.80.10.10">
    <property type="entry name" value="Ribonuclease Inhibitor"/>
    <property type="match status" value="1"/>
</dbReference>
<dbReference type="EMBL" id="KV453843">
    <property type="protein sequence ID" value="ODV89053.1"/>
    <property type="molecule type" value="Genomic_DNA"/>
</dbReference>
<dbReference type="GO" id="GO:0006404">
    <property type="term" value="P:RNA import into nucleus"/>
    <property type="evidence" value="ECO:0007669"/>
    <property type="project" value="EnsemblFungi"/>
</dbReference>
<feature type="compositionally biased region" description="Acidic residues" evidence="4">
    <location>
        <begin position="368"/>
        <end position="382"/>
    </location>
</feature>
<dbReference type="InterPro" id="IPR032675">
    <property type="entry name" value="LRR_dom_sf"/>
</dbReference>
<evidence type="ECO:0000256" key="3">
    <source>
        <dbReference type="ARBA" id="ARBA00022737"/>
    </source>
</evidence>
<keyword evidence="2" id="KW-0433">Leucine-rich repeat</keyword>
<evidence type="ECO:0000256" key="1">
    <source>
        <dbReference type="ARBA" id="ARBA00022468"/>
    </source>
</evidence>
<dbReference type="GO" id="GO:0005829">
    <property type="term" value="C:cytosol"/>
    <property type="evidence" value="ECO:0007669"/>
    <property type="project" value="EnsemblFungi"/>
</dbReference>
<keyword evidence="3" id="KW-0677">Repeat</keyword>
<evidence type="ECO:0000313" key="6">
    <source>
        <dbReference type="Proteomes" id="UP000095023"/>
    </source>
</evidence>
<dbReference type="GO" id="GO:0006606">
    <property type="term" value="P:protein import into nucleus"/>
    <property type="evidence" value="ECO:0007669"/>
    <property type="project" value="EnsemblFungi"/>
</dbReference>
<keyword evidence="1" id="KW-0343">GTPase activation</keyword>
<dbReference type="GO" id="GO:0031509">
    <property type="term" value="P:subtelomeric heterochromatin formation"/>
    <property type="evidence" value="ECO:0007669"/>
    <property type="project" value="EnsemblFungi"/>
</dbReference>
<dbReference type="Pfam" id="PF13516">
    <property type="entry name" value="LRR_6"/>
    <property type="match status" value="2"/>
</dbReference>
<gene>
    <name evidence="5" type="ORF">CANCADRAFT_3693</name>
</gene>
<dbReference type="InterPro" id="IPR027038">
    <property type="entry name" value="RanGap"/>
</dbReference>
<dbReference type="GO" id="GO:0000781">
    <property type="term" value="C:chromosome, telomeric region"/>
    <property type="evidence" value="ECO:0007669"/>
    <property type="project" value="GOC"/>
</dbReference>
<dbReference type="CDD" id="cd00116">
    <property type="entry name" value="LRR_RI"/>
    <property type="match status" value="1"/>
</dbReference>
<dbReference type="GO" id="GO:0005096">
    <property type="term" value="F:GTPase activator activity"/>
    <property type="evidence" value="ECO:0007669"/>
    <property type="project" value="UniProtKB-KW"/>
</dbReference>
<dbReference type="PANTHER" id="PTHR24113:SF12">
    <property type="entry name" value="RAN GTPASE-ACTIVATING PROTEIN 1"/>
    <property type="match status" value="1"/>
</dbReference>
<dbReference type="OrthoDB" id="184583at2759"/>
<dbReference type="SMART" id="SM00368">
    <property type="entry name" value="LRR_RI"/>
    <property type="match status" value="7"/>
</dbReference>
<evidence type="ECO:0008006" key="7">
    <source>
        <dbReference type="Google" id="ProtNLM"/>
    </source>
</evidence>
<dbReference type="InterPro" id="IPR001611">
    <property type="entry name" value="Leu-rich_rpt"/>
</dbReference>
<name>A0A1E4TBG8_9ASCO</name>
<evidence type="ECO:0000256" key="2">
    <source>
        <dbReference type="ARBA" id="ARBA00022614"/>
    </source>
</evidence>
<dbReference type="GO" id="GO:0006611">
    <property type="term" value="P:protein export from nucleus"/>
    <property type="evidence" value="ECO:0007669"/>
    <property type="project" value="EnsemblFungi"/>
</dbReference>
<dbReference type="GO" id="GO:0034399">
    <property type="term" value="C:nuclear periphery"/>
    <property type="evidence" value="ECO:0007669"/>
    <property type="project" value="EnsemblFungi"/>
</dbReference>
<organism evidence="5 6">
    <name type="scientific">Tortispora caseinolytica NRRL Y-17796</name>
    <dbReference type="NCBI Taxonomy" id="767744"/>
    <lineage>
        <taxon>Eukaryota</taxon>
        <taxon>Fungi</taxon>
        <taxon>Dikarya</taxon>
        <taxon>Ascomycota</taxon>
        <taxon>Saccharomycotina</taxon>
        <taxon>Trigonopsidomycetes</taxon>
        <taxon>Trigonopsidales</taxon>
        <taxon>Trigonopsidaceae</taxon>
        <taxon>Tortispora</taxon>
    </lineage>
</organism>
<reference evidence="6" key="1">
    <citation type="submission" date="2016-02" db="EMBL/GenBank/DDBJ databases">
        <title>Comparative genomics of biotechnologically important yeasts.</title>
        <authorList>
            <consortium name="DOE Joint Genome Institute"/>
            <person name="Riley R."/>
            <person name="Haridas S."/>
            <person name="Wolfe K.H."/>
            <person name="Lopes M.R."/>
            <person name="Hittinger C.T."/>
            <person name="Goker M."/>
            <person name="Salamov A."/>
            <person name="Wisecaver J."/>
            <person name="Long T.M."/>
            <person name="Aerts A.L."/>
            <person name="Barry K."/>
            <person name="Choi C."/>
            <person name="Clum A."/>
            <person name="Coughlan A.Y."/>
            <person name="Deshpande S."/>
            <person name="Douglass A.P."/>
            <person name="Hanson S.J."/>
            <person name="Klenk H.-P."/>
            <person name="Labutti K."/>
            <person name="Lapidus A."/>
            <person name="Lindquist E."/>
            <person name="Lipzen A."/>
            <person name="Meier-Kolthoff J.P."/>
            <person name="Ohm R.A."/>
            <person name="Otillar R.P."/>
            <person name="Pangilinan J."/>
            <person name="Peng Y."/>
            <person name="Rokas A."/>
            <person name="Rosa C.A."/>
            <person name="Scheuner C."/>
            <person name="Sibirny A.A."/>
            <person name="Slot J.C."/>
            <person name="Stielow J.B."/>
            <person name="Sun H."/>
            <person name="Kurtzman C.P."/>
            <person name="Blackwell M."/>
            <person name="Jeffries T.W."/>
            <person name="Grigoriev I.V."/>
        </authorList>
    </citation>
    <scope>NUCLEOTIDE SEQUENCE [LARGE SCALE GENOMIC DNA]</scope>
    <source>
        <strain evidence="6">NRRL Y-17796</strain>
    </source>
</reference>
<feature type="region of interest" description="Disordered" evidence="4">
    <location>
        <begin position="331"/>
        <end position="396"/>
    </location>
</feature>
<dbReference type="AlphaFoldDB" id="A0A1E4TBG8"/>
<dbReference type="GO" id="GO:0006409">
    <property type="term" value="P:tRNA export from nucleus"/>
    <property type="evidence" value="ECO:0007669"/>
    <property type="project" value="EnsemblFungi"/>
</dbReference>
<keyword evidence="6" id="KW-1185">Reference proteome</keyword>
<proteinExistence type="predicted"/>
<dbReference type="GO" id="GO:0048471">
    <property type="term" value="C:perinuclear region of cytoplasm"/>
    <property type="evidence" value="ECO:0007669"/>
    <property type="project" value="TreeGrafter"/>
</dbReference>
<evidence type="ECO:0000313" key="5">
    <source>
        <dbReference type="EMBL" id="ODV89053.1"/>
    </source>
</evidence>
<feature type="compositionally biased region" description="Acidic residues" evidence="4">
    <location>
        <begin position="333"/>
        <end position="360"/>
    </location>
</feature>
<protein>
    <recommendedName>
        <fullName evidence="7">Ran GTPase-activating protein 1</fullName>
    </recommendedName>
</protein>
<dbReference type="PANTHER" id="PTHR24113">
    <property type="entry name" value="RAN GTPASE-ACTIVATING PROTEIN 1"/>
    <property type="match status" value="1"/>
</dbReference>
<accession>A0A1E4TBG8</accession>
<sequence length="396" mass="43382">MVKEYTLAGKALKLDTAEDVAPYIEELKSAGDVEKVDLRGNTLGVEAAKVLADEIGNLKSLNYANLADLFTGRLKEEIPQALEYLFAGLRKTNVSTVDLSDNALGMAAIDQLEPFLASHIPLEHLILGNNGLGPEAGSRVGNALAELAEKKQKVGARPLLTIVCARNRLENGSMKAWARAVSANSSLQRIEMYQNGIRPEGIELLLNAMNNHKEILHLDLQDNTFTSKGAAALAEILPGLSNIAHLTVSDCLLSAEGGLKISQVLASNELPKLETLKLQYNEIDKTGLTTLFNAVKSSLPNLKFLELNGNKFPEDHSILNELRALLEERGGELDELDDLEEDSEEEDESEEEEEEEELEEEIIRECSEIEDSNVAEDADEEVDRLAEALSKTKIPE</sequence>